<dbReference type="PANTHER" id="PTHR10997:SF7">
    <property type="entry name" value="IMPORTIN-11"/>
    <property type="match status" value="1"/>
</dbReference>
<proteinExistence type="inferred from homology"/>
<comment type="subcellular location">
    <subcellularLocation>
        <location evidence="1">Nucleus</location>
    </subcellularLocation>
</comment>
<evidence type="ECO:0000313" key="7">
    <source>
        <dbReference type="Proteomes" id="UP001152885"/>
    </source>
</evidence>
<dbReference type="EMBL" id="CANTUO010000006">
    <property type="protein sequence ID" value="CAI5760303.1"/>
    <property type="molecule type" value="Genomic_DNA"/>
</dbReference>
<evidence type="ECO:0000256" key="2">
    <source>
        <dbReference type="ARBA" id="ARBA00007991"/>
    </source>
</evidence>
<reference evidence="6" key="1">
    <citation type="submission" date="2022-12" db="EMBL/GenBank/DDBJ databases">
        <authorList>
            <person name="Brejova B."/>
        </authorList>
    </citation>
    <scope>NUCLEOTIDE SEQUENCE</scope>
</reference>
<comment type="caution">
    <text evidence="6">The sequence shown here is derived from an EMBL/GenBank/DDBJ whole genome shotgun (WGS) entry which is preliminary data.</text>
</comment>
<evidence type="ECO:0000259" key="5">
    <source>
        <dbReference type="PROSITE" id="PS50166"/>
    </source>
</evidence>
<dbReference type="Pfam" id="PF25758">
    <property type="entry name" value="TPR_IPO11"/>
    <property type="match status" value="1"/>
</dbReference>
<dbReference type="PROSITE" id="PS50166">
    <property type="entry name" value="IMPORTIN_B_NT"/>
    <property type="match status" value="1"/>
</dbReference>
<dbReference type="OrthoDB" id="361693at2759"/>
<sequence>MDLNYDNLLSTLTLASESNRNINQQNAESQLKKWEIVPGFHYYLQSIYLNQNLPLQIRWLAIILFKNGIDKYWRSTRLHAIPKDEKSQIISNCMSANLINEQNNQLMLQNSYSIAKIARFEFPQDWPNLFDDLLQNLERYVFQDNNLIATNNSLLVLNCIIKTLSTVRIGRARHALQNKAPMIVNILIKLYMKFFNMWINNENLTIMQLCYLCLKNLRRIIPIFDQPHKNKDVEEFLDISIDHLESIILEHEKYSNDLLEKFIKCYSKLYVSIITNNPTSFILIPSSDRIITTFLSILESKADVIYNSTEENNFWEILALKAFAILKKLLSFMFRNGALTLKEKNEKVEVYDALNKLNSEFFKPDTIQHLTDLIINWYLRLKPQDLESWLLEPEEFCNEELQKSWEYQIRPCAENFYQDLIKYFPKELNSFIINKIQNGLMANDSVENILTKDSILCTFQFSSNTLSTQVNYDQLLQNIFIPEGIKNDLVENKILKRRIVLIISDWLNITISKESKVGIYKLFLDFLQSNNPVNDKVVKISTIHSLRSIVDDYDFEKHDFEPFLTEFVNILINFINDLQLIESKLYVLDTLSVMIHNCNPLINYQTLMSILNIIPNNWELSDKEPIIKTSLLRVLRNLIISLNVNSEQTHSIAIPLVDACCSPNSNLYSLVSEDGYDLWLALIQFVPEGNQTNQQLIELFYTLINHALLNSTEILPTILSIIRSYALYSPKLFYQDSIIETFKILSNYLLKIRDDAYLVFIVLMDILLLNSNEQLISNLFNSGLFQNMYAYVIHDNHSFIMIAKMYILFSRLFGNEIFISNFFNLNINYQKFFENWIRCYNHNGNPRNKKINLVGMISLLNYGIINKNELISQLFGEIIKKVFYFIEEVNESDNVMIETYQSNYLYDDIDEYSYMDPENIKPNGEKVRYVKLLNEKDTVYSINLITFLKECLINIRNNIGAIQFNQLVYSLNDKYLNEKLSQIL</sequence>
<evidence type="ECO:0000313" key="6">
    <source>
        <dbReference type="EMBL" id="CAI5760303.1"/>
    </source>
</evidence>
<evidence type="ECO:0000256" key="3">
    <source>
        <dbReference type="ARBA" id="ARBA00022448"/>
    </source>
</evidence>
<keyword evidence="4" id="KW-0539">Nucleus</keyword>
<comment type="similarity">
    <text evidence="2">Belongs to the importin beta family.</text>
</comment>
<evidence type="ECO:0000256" key="4">
    <source>
        <dbReference type="ARBA" id="ARBA00023242"/>
    </source>
</evidence>
<dbReference type="GO" id="GO:0006606">
    <property type="term" value="P:protein import into nucleus"/>
    <property type="evidence" value="ECO:0007669"/>
    <property type="project" value="TreeGrafter"/>
</dbReference>
<name>A0A9W4U2L5_9ASCO</name>
<feature type="domain" description="Importin N-terminal" evidence="5">
    <location>
        <begin position="27"/>
        <end position="89"/>
    </location>
</feature>
<dbReference type="InterPro" id="IPR016024">
    <property type="entry name" value="ARM-type_fold"/>
</dbReference>
<dbReference type="GO" id="GO:0005829">
    <property type="term" value="C:cytosol"/>
    <property type="evidence" value="ECO:0007669"/>
    <property type="project" value="TreeGrafter"/>
</dbReference>
<dbReference type="Pfam" id="PF03810">
    <property type="entry name" value="IBN_N"/>
    <property type="match status" value="1"/>
</dbReference>
<dbReference type="GO" id="GO:0005635">
    <property type="term" value="C:nuclear envelope"/>
    <property type="evidence" value="ECO:0007669"/>
    <property type="project" value="TreeGrafter"/>
</dbReference>
<protein>
    <recommendedName>
        <fullName evidence="5">Importin N-terminal domain-containing protein</fullName>
    </recommendedName>
</protein>
<evidence type="ECO:0000256" key="1">
    <source>
        <dbReference type="ARBA" id="ARBA00004123"/>
    </source>
</evidence>
<dbReference type="PANTHER" id="PTHR10997">
    <property type="entry name" value="IMPORTIN-7, 8, 11"/>
    <property type="match status" value="1"/>
</dbReference>
<dbReference type="SUPFAM" id="SSF48371">
    <property type="entry name" value="ARM repeat"/>
    <property type="match status" value="1"/>
</dbReference>
<keyword evidence="7" id="KW-1185">Reference proteome</keyword>
<dbReference type="GO" id="GO:0031267">
    <property type="term" value="F:small GTPase binding"/>
    <property type="evidence" value="ECO:0007669"/>
    <property type="project" value="InterPro"/>
</dbReference>
<dbReference type="AlphaFoldDB" id="A0A9W4U2L5"/>
<dbReference type="InterPro" id="IPR001494">
    <property type="entry name" value="Importin-beta_N"/>
</dbReference>
<dbReference type="InterPro" id="IPR058669">
    <property type="entry name" value="TPR_IPO7/11-like"/>
</dbReference>
<keyword evidence="3" id="KW-0813">Transport</keyword>
<dbReference type="InterPro" id="IPR011989">
    <property type="entry name" value="ARM-like"/>
</dbReference>
<dbReference type="SMART" id="SM00913">
    <property type="entry name" value="IBN_N"/>
    <property type="match status" value="1"/>
</dbReference>
<dbReference type="Proteomes" id="UP001152885">
    <property type="component" value="Unassembled WGS sequence"/>
</dbReference>
<dbReference type="Gene3D" id="1.25.10.10">
    <property type="entry name" value="Leucine-rich Repeat Variant"/>
    <property type="match status" value="1"/>
</dbReference>
<organism evidence="6 7">
    <name type="scientific">Candida verbasci</name>
    <dbReference type="NCBI Taxonomy" id="1227364"/>
    <lineage>
        <taxon>Eukaryota</taxon>
        <taxon>Fungi</taxon>
        <taxon>Dikarya</taxon>
        <taxon>Ascomycota</taxon>
        <taxon>Saccharomycotina</taxon>
        <taxon>Pichiomycetes</taxon>
        <taxon>Debaryomycetaceae</taxon>
        <taxon>Candida/Lodderomyces clade</taxon>
        <taxon>Candida</taxon>
    </lineage>
</organism>
<gene>
    <name evidence="6" type="ORF">CANVERA_P4813</name>
</gene>
<accession>A0A9W4U2L5</accession>